<dbReference type="AlphaFoldDB" id="A0AAX2QYL6"/>
<protein>
    <submittedName>
        <fullName evidence="1">Uncharacterized protein</fullName>
    </submittedName>
</protein>
<comment type="caution">
    <text evidence="1">The sequence shown here is derived from an EMBL/GenBank/DDBJ whole genome shotgun (WGS) entry which is preliminary data.</text>
</comment>
<evidence type="ECO:0000313" key="2">
    <source>
        <dbReference type="Proteomes" id="UP000294834"/>
    </source>
</evidence>
<dbReference type="EMBL" id="SLTX01000002">
    <property type="protein sequence ID" value="TDB04029.1"/>
    <property type="molecule type" value="Genomic_DNA"/>
</dbReference>
<accession>A0AAX2QYL6</accession>
<gene>
    <name evidence="1" type="ORF">E1J06_23105</name>
</gene>
<evidence type="ECO:0000313" key="1">
    <source>
        <dbReference type="EMBL" id="TDB04029.1"/>
    </source>
</evidence>
<reference evidence="1 2" key="1">
    <citation type="journal article" date="2019" name="Nat. Microbiol.">
        <title>Genomic variation and strain-specific functional adaptation in the human gut microbiome during early life.</title>
        <authorList>
            <person name="Vatanen T."/>
            <person name="Plichta D.R."/>
            <person name="Somani J."/>
            <person name="Munch P.C."/>
            <person name="Arthur T.D."/>
            <person name="Hall A.B."/>
            <person name="Rudolf S."/>
            <person name="Oakeley E.J."/>
            <person name="Ke X."/>
            <person name="Young R.A."/>
            <person name="Haiser H.J."/>
            <person name="Kolde R."/>
            <person name="Yassour M."/>
            <person name="Luopajarvi K."/>
            <person name="Siljander H."/>
            <person name="Virtanen S.M."/>
            <person name="Ilonen J."/>
            <person name="Uibo R."/>
            <person name="Tillmann V."/>
            <person name="Mokurov S."/>
            <person name="Dorshakova N."/>
            <person name="Porter J.A."/>
            <person name="McHardy A.C."/>
            <person name="Lahdesmaki H."/>
            <person name="Vlamakis H."/>
            <person name="Huttenhower C."/>
            <person name="Knip M."/>
            <person name="Xavier R.J."/>
        </authorList>
    </citation>
    <scope>NUCLEOTIDE SEQUENCE [LARGE SCALE GENOMIC DNA]</scope>
    <source>
        <strain evidence="1 2">RJX1052</strain>
    </source>
</reference>
<sequence length="113" mass="12711">MIQILLEGLLEINKIINGFTSESFSLHKGESKRIKANGILVICSQYYNLYPSIAVISPATKNIEYIGGYKEYVDGTLFTFTFENDYTTIMTSKIEGVEGSRVPFLIAYQNLLP</sequence>
<dbReference type="RefSeq" id="WP_134770201.1">
    <property type="nucleotide sequence ID" value="NZ_SLTZ01000002.1"/>
</dbReference>
<name>A0AAX2QYL6_9BACT</name>
<organism evidence="1 2">
    <name type="scientific">Phocaeicola dorei</name>
    <dbReference type="NCBI Taxonomy" id="357276"/>
    <lineage>
        <taxon>Bacteria</taxon>
        <taxon>Pseudomonadati</taxon>
        <taxon>Bacteroidota</taxon>
        <taxon>Bacteroidia</taxon>
        <taxon>Bacteroidales</taxon>
        <taxon>Bacteroidaceae</taxon>
        <taxon>Phocaeicola</taxon>
    </lineage>
</organism>
<proteinExistence type="predicted"/>
<dbReference type="Proteomes" id="UP000294834">
    <property type="component" value="Unassembled WGS sequence"/>
</dbReference>